<evidence type="ECO:0000256" key="21">
    <source>
        <dbReference type="ARBA" id="ARBA00048778"/>
    </source>
</evidence>
<keyword evidence="15" id="KW-0378">Hydrolase</keyword>
<feature type="region of interest" description="Disordered" evidence="24">
    <location>
        <begin position="3272"/>
        <end position="3302"/>
    </location>
</feature>
<evidence type="ECO:0000256" key="4">
    <source>
        <dbReference type="ARBA" id="ARBA00004906"/>
    </source>
</evidence>
<dbReference type="GO" id="GO:0005829">
    <property type="term" value="C:cytosol"/>
    <property type="evidence" value="ECO:0007669"/>
    <property type="project" value="UniProtKB-SubCell"/>
</dbReference>
<evidence type="ECO:0000259" key="26">
    <source>
        <dbReference type="PROSITE" id="PS51981"/>
    </source>
</evidence>
<dbReference type="SUPFAM" id="SSF57850">
    <property type="entry name" value="RING/U-box"/>
    <property type="match status" value="1"/>
</dbReference>
<keyword evidence="16" id="KW-0862">Zinc</keyword>
<keyword evidence="13 22" id="KW-0863">Zinc-finger</keyword>
<keyword evidence="10" id="KW-0808">Transferase</keyword>
<feature type="region of interest" description="Disordered" evidence="24">
    <location>
        <begin position="3573"/>
        <end position="3688"/>
    </location>
</feature>
<feature type="region of interest" description="Disordered" evidence="24">
    <location>
        <begin position="3168"/>
        <end position="3228"/>
    </location>
</feature>
<protein>
    <recommendedName>
        <fullName evidence="6">RING-type E3 ubiquitin transferase</fullName>
        <ecNumber evidence="6">2.3.2.27</ecNumber>
    </recommendedName>
</protein>
<dbReference type="GO" id="GO:0008270">
    <property type="term" value="F:zinc ion binding"/>
    <property type="evidence" value="ECO:0007669"/>
    <property type="project" value="UniProtKB-KW"/>
</dbReference>
<proteinExistence type="inferred from homology"/>
<feature type="coiled-coil region" evidence="23">
    <location>
        <begin position="4219"/>
        <end position="4292"/>
    </location>
</feature>
<feature type="compositionally biased region" description="Basic and acidic residues" evidence="24">
    <location>
        <begin position="3634"/>
        <end position="3645"/>
    </location>
</feature>
<evidence type="ECO:0000256" key="7">
    <source>
        <dbReference type="ARBA" id="ARBA00022490"/>
    </source>
</evidence>
<dbReference type="CDD" id="cd00009">
    <property type="entry name" value="AAA"/>
    <property type="match status" value="1"/>
</dbReference>
<comment type="pathway">
    <text evidence="4">Protein modification; protein ubiquitination.</text>
</comment>
<dbReference type="Gene3D" id="3.40.50.300">
    <property type="entry name" value="P-loop containing nucleotide triphosphate hydrolases"/>
    <property type="match status" value="2"/>
</dbReference>
<feature type="compositionally biased region" description="Polar residues" evidence="24">
    <location>
        <begin position="3202"/>
        <end position="3228"/>
    </location>
</feature>
<name>A0A1A8ARD1_NOTFU</name>
<dbReference type="GO" id="GO:0006511">
    <property type="term" value="P:ubiquitin-dependent protein catabolic process"/>
    <property type="evidence" value="ECO:0007669"/>
    <property type="project" value="TreeGrafter"/>
</dbReference>
<dbReference type="PANTHER" id="PTHR22605">
    <property type="entry name" value="RZ-TYPE DOMAIN-CONTAINING PROTEIN"/>
    <property type="match status" value="1"/>
</dbReference>
<dbReference type="PROSITE" id="PS50089">
    <property type="entry name" value="ZF_RING_2"/>
    <property type="match status" value="1"/>
</dbReference>
<gene>
    <name evidence="27" type="primary">CT573318.1</name>
</gene>
<keyword evidence="14" id="KW-0833">Ubl conjugation pathway</keyword>
<organism evidence="27">
    <name type="scientific">Nothobranchius furzeri</name>
    <name type="common">Turquoise killifish</name>
    <dbReference type="NCBI Taxonomy" id="105023"/>
    <lineage>
        <taxon>Eukaryota</taxon>
        <taxon>Metazoa</taxon>
        <taxon>Chordata</taxon>
        <taxon>Craniata</taxon>
        <taxon>Vertebrata</taxon>
        <taxon>Euteleostomi</taxon>
        <taxon>Actinopterygii</taxon>
        <taxon>Neopterygii</taxon>
        <taxon>Teleostei</taxon>
        <taxon>Neoteleostei</taxon>
        <taxon>Acanthomorphata</taxon>
        <taxon>Ovalentaria</taxon>
        <taxon>Atherinomorphae</taxon>
        <taxon>Cyprinodontiformes</taxon>
        <taxon>Nothobranchiidae</taxon>
        <taxon>Nothobranchius</taxon>
    </lineage>
</organism>
<dbReference type="GO" id="GO:0016020">
    <property type="term" value="C:membrane"/>
    <property type="evidence" value="ECO:0007669"/>
    <property type="project" value="TreeGrafter"/>
</dbReference>
<dbReference type="PROSITE" id="PS00518">
    <property type="entry name" value="ZF_RING_1"/>
    <property type="match status" value="1"/>
</dbReference>
<feature type="compositionally biased region" description="Low complexity" evidence="24">
    <location>
        <begin position="3662"/>
        <end position="3678"/>
    </location>
</feature>
<keyword evidence="23" id="KW-0175">Coiled coil</keyword>
<dbReference type="EMBL" id="HADY01018763">
    <property type="protein sequence ID" value="SBP57248.1"/>
    <property type="molecule type" value="Transcribed_RNA"/>
</dbReference>
<evidence type="ECO:0000256" key="18">
    <source>
        <dbReference type="ARBA" id="ARBA00022859"/>
    </source>
</evidence>
<evidence type="ECO:0000256" key="3">
    <source>
        <dbReference type="ARBA" id="ARBA00004514"/>
    </source>
</evidence>
<keyword evidence="12" id="KW-0547">Nucleotide-binding</keyword>
<dbReference type="InterPro" id="IPR027370">
    <property type="entry name" value="Znf-RING_euk"/>
</dbReference>
<dbReference type="EC" id="2.3.2.27" evidence="6"/>
<dbReference type="InterPro" id="IPR013083">
    <property type="entry name" value="Znf_RING/FYVE/PHD"/>
</dbReference>
<sequence>MNVLKMSSEMLKLHDSNLILSSWVKRAASARPFVPPPAQARQQLSTVTRLHTECLEEFLKSQALVSWVKENLKTMSDVKVYVDLASISAGENDREIDQVACFHDAVMGYAPLLYSLPQQAGFRDFMKCAQQSFDPLMDEQEFCSEAIQRPYQYLRLYNQNHNLDRFNYKQGSTVGNPGDCLHHLLLFCGMDDPSWGELKNFSWFLNTQLKDCESSVFCDPDFLADQLPGFKGFIVKFMILMARDFSSPSLNTSDESPMLRINSSLEENLLTHLTLRKRWENESHPYIFFNADHSSMSFLGFNVKVCGTKNTLNAVDPHSGEVLIDRVMSQELFQGLERQRISLTENFDQLPRSEKIKRISCVVGAKKGIMDRGFDPDPTYELTADNVMKMLAIHMRFRCGIPVVIMGETGCGKTRLVRFLCTLQKEEKHLENMVLVKVHGGTTAEMIYRKVREAEVLAQINQQKHKLDTVLFFDEANTTEAIFAIKEILCDQTVKGEPLKLHSGLKIIAACNPYRKHSPEMVERLERAGLGYRVKADETEDRLGKVPLRQLVYRVHPLPPSMVSLVWDFGQLSDISELSYIKQIVQKKVADHHLPAACKNIISDVLAASQKYMRSRKNECSFVSLRDVERSMKVLVWFYQQSEDFLSSYTQLNEDQKTLKCLIFAVGVCYYPSLVTKEEYLAELCRYFPSPMNSAAALQEEILFCQDLFLHNIQTRETIAKNTALKENVFLMVVCIELKIPLFLVGKPGSSKSLAKTVVADAMQGQNSHSDLFRKLKQVHMVSFQCSPHSSPEGIIGTFRNCARFQKDKNLDEYVSVVVLDEIGLAEDSPQMPLKTLHPLLEDGCIDNDNPDSHMKVGFVGISNWALDPAKMNRGIFVSRWDPSEDELVETANGICSSSKQILLKIKHLFPSLAKAFLDLCHQTSKNQFFGLRDYYSLVKMLFAAVKSTQKEPNKEQLVEAILRNFSGQPEGFDPVVFFQDVYQELTKIPRPRTLEMVRKNLDHGASEESRYLLLLTTNNAALHILQQQVFAKGHYPPPEIIFGSGFPKDQGYAQICRNVNRVKTCMETGCTVILLNMQNLYESLYDALNQYYVYLSKQQYVDLGLGSHRVKCRVHTNFRLVVVEDQKKVYEHFPMPLINRLEKHRVDRSTDLEPWQHRVLDNLKEWMKEFKGEASEAFKLSEIFIGFHCDACAIALMQALESRAQEVKHTEVGLHQEDKPQEQEIEMKEDQFVDPPDTEQEDGTVEMNNYESSWVDDHNKGNMKNEEMMDTENVVEYARENEEDEVFNLAKGFLLNCATPDAVMRLKYSDLSNQEKTKLQRLYFQQQHHHSLRDFLGDYLNKHQDSSRFLEITTFSSLLNRSDVRVLAHALGLHTHRILLLSLHQFDTEVSFCNKIRSFLHGADNYLHILFIQMNLEESQCCDELIASAKYCTMNYMMSLEDQICWIIFIVKVSRIPHQAQYIGFQGGMWCSVHIDDLRDSEDMSLNLSGFCETPISSLLKRHITEENIDSEAMRLSTKSEDDRNAESAHLHSLSLVRSCVQKAVSLLRDADNVASRSMRRVQILLMLLSAGQNSTGADFQRVLLSRLAETVAQREELMRAPKEWANLEATKRQALQEGGTLRHTLWRRLQSTVTPILATMLEYMDRYSNLDLLSGDRLSQGLIQLWVDILADSQILHLAPPENPREFDQEVLVQHCFMLDGEEQPISAPFSWLIRMNLENLWEESEFTPVTKAGGKERILQFVSSFNCSRLGSHLQKLSEEERWELGLLFLQDFLLLSLKIKSKDELKVLMKVMQCCVSELQASMGVTADLSPAWITAAAKHFATRLDLLCHIFLLQPQLAADVLHRWSEMSERQEMTEDILALGICVEQTKLLTLTSFHECESFVSRVEFLQPCLDRAFSHKYGVLCSVTALQHLASIRLLWHGILVVGSYIQNIILKVKQHYSELEELALKHCNLHLNLMQESPDIRSLSTLQQLIRILNLFHEECISRDLRFGIWCPVCLLEFTEPSVLPCQHVVCLPCLQRCIQQRRPSCPNCREELPNDFTPTTSLKIKAALKQQADIRCFCNSFFLEVVSRFCLSEGQRPEEGVVELLFSLLISANGGIYRTRELTPFLECVDNSPVVRSVLPKLLLQYSFDQVKTHIQAYLKNLEENILGWEDRTELYLLFVNCFQDTLLCSKAQEGEHGGGHQEEIRFLSRIARKQTPDRQNDPAEFLLNIARLRICLICAAKLLERRLCSVEEPAGEQRVDEYLQQVRAVCEYSGNDWLRVYLLRAFHRCCGMDCIHFLLNSPTWRWIFPAKLLSLQRMIPTNIDYFLCCGAPYRTMRNAVAQVLVEDRSDIFVTELQKLRGSQISLVALALFRQVTSRYKSHDSSLHPSQQEIVKLEHLLKSIGSNEFREFCSSLLRNSFSGLGSCLHTISTMPALKQTLLELLVHLNSVLLSQNPLLVPLYQIAFQPENVINSYLPTMPDDHSNEARLWLSREKKLMEYTCANGHVCFVGECGKPVERSRCPDCGLPIGGESHVPVQGFTPHTQQRDQSRTGHILGEAQRRSEAPERQMTLAQSSVLRLLTHLVLLQGAIRNQRGAGAMIHPRPNDVLSFLWNHLEKDLKVLGETLDVNMDNTAVTVHLILTKLPTGSLDTRPDLSSRQGRKQWETLVCKSAINLVLQDLQKNLSIAQERIASDDGLEGSPVMNVLFGDPGAMLSLPSNCPTHCSSFWTLRETMTVERFSQFLGETPARSSLPLLCLFIKKINCVRQLHHLPELAALQADLVRTFPLMSGSTSQTIAQMLRQIPAGYQRKTLTERVDRFISVWNFLRVEAANNSTDLGVDVNLCEKEVTTESTGEYLTPCRYGPGSCLQTLVDFLSETHNSLVRVARSVNAHEDSEYSVPLGSISETQLTLCHPERELLPLVLANCNYTLEKGGEMGSSYDLLAIQTQLARRFLAGKPLIQADTLRYLNRRLQDFSVVLTEVRTKIHQEALKGSVSSAMRTVLRSYTDVCDAIFVVEVGLRFLGKTGGDPERHLLSYLTESLQMGSQISNTVFKALGESKLQHCIFTWQLLNGWKSELLLNRKQDPFQKLPSEFQQKLTEEERKDLKAFLAVTDVDTFALELHEILLLKTSNTAHDQAYQSHWDIRSTLEVHLEQKTLPPLLGLEDLPEEIPLGKGADLSISKRPGSASPGKYFSRSVSVAGDSRGKRNTLSDANIGNSRSIKNLRRSNSTTQVNQQANLSLSQDQSNDYLALFDSSSDGRKKLASLSKISPERTTWNILDDQPRIFPSHSSSRSTGSMDSPTSLKRKEPGISLAATFTANNRSNKGAVGNSVTTILHNNHSEKPLTPKSSNQKPSFNNILKATANDEVLVENSSVTKSQKNFSSSSSTPNNRSPVSARPCSPIPPRRREATEEEAERFIQQVNQAAITIQCWYRQHAKRKHSNQAALKQFLVDKGKEWEERREGDSRLEQQHRKAEDRKRIREEKAQLARLAAIQELQQKRAQRAANMQHAAHVDQENPCLTGAVGRKKQPKTSSSNKSPDSLSNVSLVSPTHTKSKNADSNLNIMTELSDLSFRAVSPTLSSHKDTQEQEDRAGDVPLRHHESGKKLIRKEKPHLTRLAAPPLNSSDEQKQKRAPAAAEDQHAAKVEVENIRQTGAVGRRKLLRITPTNNSPVSLSNNSPKSPTDIKTNNTESNLNVADGADLSFRAVSPSLSNHRGSQCSQEVLQMSVSVEDQHQGAQSSRAQSKTTLIELLDTLKMLEEEPERLSEPRCYQKEKYAWIDEDRESNSLTADNLERHGQLSHHPALPEGGALLSEAKLQSIMSFLDEMEKSEQERPRSVTSGSHREAVFFEEELVGVEQASATAAEVSGSMMKMKLELEEKKRTISMLQTALAQQKELMARHLKEMEKELSNNFQLQQEQYEAAIQRHLTFIDQLINDKKALSERCEGVVAELKQVDQKYTKKIVQMQQQHEMEIKKLKDLMSATEKIRREKWIDEKTKKIKDITIKGLEPEIQKLISKHKQELKKLRTLHEVELLQADERAAQQYVRQSEELRQQLEKEKEEQCQKERELAKQRYEKQLQEEELSLQQQRRRLYQEVAEEKERLANLAARQRVELEDLRQQLEENSSLAGRALKEEMDQCREEQERRHQMEMKVLQERLDIEKQTWEENHKKKEEAWMLSCERELKEKLRRERDKEIELAIWTLEEETSKDKEECERAADNRVRRLREKFEAELRELEHSERAAVEKYQDLRKQQMETEGELIRHQALLRQKEKEIEDITQNRDKLVDERRNLAEVIRQEFADQLVMTEVENRRLKVDMSEVRAKLRLEVDRITREKEEELAEVHQRVRSAILKKEETVNNLRKQHEAALQRADHLEALWEQQRKHLLEK</sequence>
<keyword evidence="9" id="KW-0551">Lipid droplet</keyword>
<evidence type="ECO:0000256" key="19">
    <source>
        <dbReference type="ARBA" id="ARBA00023098"/>
    </source>
</evidence>
<evidence type="ECO:0000256" key="24">
    <source>
        <dbReference type="SAM" id="MobiDB-lite"/>
    </source>
</evidence>
<evidence type="ECO:0000259" key="25">
    <source>
        <dbReference type="PROSITE" id="PS50089"/>
    </source>
</evidence>
<dbReference type="SMART" id="SM00184">
    <property type="entry name" value="RING"/>
    <property type="match status" value="1"/>
</dbReference>
<dbReference type="FunFam" id="3.40.50.300:FF:000491">
    <property type="entry name" value="E3 ubiquitin-protein ligase RNF213"/>
    <property type="match status" value="1"/>
</dbReference>
<dbReference type="GO" id="GO:0005811">
    <property type="term" value="C:lipid droplet"/>
    <property type="evidence" value="ECO:0007669"/>
    <property type="project" value="UniProtKB-SubCell"/>
</dbReference>
<comment type="similarity">
    <text evidence="5">Belongs to the AAA ATPase family.</text>
</comment>
<evidence type="ECO:0000256" key="20">
    <source>
        <dbReference type="ARBA" id="ARBA00023268"/>
    </source>
</evidence>
<keyword evidence="7" id="KW-0963">Cytoplasm</keyword>
<evidence type="ECO:0000256" key="17">
    <source>
        <dbReference type="ARBA" id="ARBA00022840"/>
    </source>
</evidence>
<dbReference type="FunFam" id="3.40.50.300:FF:000804">
    <property type="entry name" value="E3 ubiquitin-protein ligase RNF213"/>
    <property type="match status" value="1"/>
</dbReference>
<dbReference type="GO" id="GO:0006629">
    <property type="term" value="P:lipid metabolic process"/>
    <property type="evidence" value="ECO:0007669"/>
    <property type="project" value="UniProtKB-KW"/>
</dbReference>
<evidence type="ECO:0000256" key="16">
    <source>
        <dbReference type="ARBA" id="ARBA00022833"/>
    </source>
</evidence>
<dbReference type="PROSITE" id="PS51981">
    <property type="entry name" value="ZF_RZ"/>
    <property type="match status" value="1"/>
</dbReference>
<evidence type="ECO:0000313" key="27">
    <source>
        <dbReference type="EMBL" id="SBP57248.1"/>
    </source>
</evidence>
<feature type="coiled-coil region" evidence="23">
    <location>
        <begin position="4319"/>
        <end position="4375"/>
    </location>
</feature>
<keyword evidence="11" id="KW-0479">Metal-binding</keyword>
<evidence type="ECO:0000256" key="8">
    <source>
        <dbReference type="ARBA" id="ARBA00022657"/>
    </source>
</evidence>
<reference evidence="27" key="1">
    <citation type="submission" date="2016-05" db="EMBL/GenBank/DDBJ databases">
        <authorList>
            <person name="Lavstsen T."/>
            <person name="Jespersen J.S."/>
        </authorList>
    </citation>
    <scope>NUCLEOTIDE SEQUENCE</scope>
    <source>
        <tissue evidence="27">Brain</tissue>
    </source>
</reference>
<dbReference type="SMART" id="SM00382">
    <property type="entry name" value="AAA"/>
    <property type="match status" value="2"/>
</dbReference>
<dbReference type="InterPro" id="IPR001841">
    <property type="entry name" value="Znf_RING"/>
</dbReference>
<evidence type="ECO:0000256" key="10">
    <source>
        <dbReference type="ARBA" id="ARBA00022679"/>
    </source>
</evidence>
<evidence type="ECO:0000256" key="9">
    <source>
        <dbReference type="ARBA" id="ARBA00022677"/>
    </source>
</evidence>
<feature type="compositionally biased region" description="Low complexity" evidence="24">
    <location>
        <begin position="3367"/>
        <end position="3390"/>
    </location>
</feature>
<feature type="coiled-coil region" evidence="23">
    <location>
        <begin position="3866"/>
        <end position="3965"/>
    </location>
</feature>
<feature type="compositionally biased region" description="Basic and acidic residues" evidence="24">
    <location>
        <begin position="3577"/>
        <end position="3600"/>
    </location>
</feature>
<evidence type="ECO:0000256" key="5">
    <source>
        <dbReference type="ARBA" id="ARBA00006914"/>
    </source>
</evidence>
<evidence type="ECO:0000256" key="13">
    <source>
        <dbReference type="ARBA" id="ARBA00022771"/>
    </source>
</evidence>
<evidence type="ECO:0000256" key="11">
    <source>
        <dbReference type="ARBA" id="ARBA00022723"/>
    </source>
</evidence>
<dbReference type="GO" id="GO:0061630">
    <property type="term" value="F:ubiquitin protein ligase activity"/>
    <property type="evidence" value="ECO:0007669"/>
    <property type="project" value="UniProtKB-EC"/>
</dbReference>
<dbReference type="InterPro" id="IPR046439">
    <property type="entry name" value="ZF_RZ_dom"/>
</dbReference>
<evidence type="ECO:0000256" key="12">
    <source>
        <dbReference type="ARBA" id="ARBA00022741"/>
    </source>
</evidence>
<feature type="compositionally biased region" description="Polar residues" evidence="24">
    <location>
        <begin position="3542"/>
        <end position="3556"/>
    </location>
</feature>
<evidence type="ECO:0000256" key="22">
    <source>
        <dbReference type="PROSITE-ProRule" id="PRU00175"/>
    </source>
</evidence>
<keyword evidence="18" id="KW-0391">Immunity</keyword>
<keyword evidence="19" id="KW-0443">Lipid metabolism</keyword>
<comment type="subcellular location">
    <subcellularLocation>
        <location evidence="3">Cytoplasm</location>
        <location evidence="3">Cytosol</location>
    </subcellularLocation>
    <subcellularLocation>
        <location evidence="2">Lipid droplet</location>
    </subcellularLocation>
</comment>
<dbReference type="SUPFAM" id="SSF52540">
    <property type="entry name" value="P-loop containing nucleoside triphosphate hydrolases"/>
    <property type="match status" value="2"/>
</dbReference>
<dbReference type="GO" id="GO:0016887">
    <property type="term" value="F:ATP hydrolysis activity"/>
    <property type="evidence" value="ECO:0007669"/>
    <property type="project" value="InterPro"/>
</dbReference>
<dbReference type="GO" id="GO:0005730">
    <property type="term" value="C:nucleolus"/>
    <property type="evidence" value="ECO:0007669"/>
    <property type="project" value="TreeGrafter"/>
</dbReference>
<dbReference type="Gene3D" id="3.30.40.10">
    <property type="entry name" value="Zinc/RING finger domain, C3HC4 (zinc finger)"/>
    <property type="match status" value="1"/>
</dbReference>
<keyword evidence="20" id="KW-0511">Multifunctional enzyme</keyword>
<evidence type="ECO:0000256" key="14">
    <source>
        <dbReference type="ARBA" id="ARBA00022786"/>
    </source>
</evidence>
<feature type="compositionally biased region" description="Low complexity" evidence="24">
    <location>
        <begin position="3528"/>
        <end position="3541"/>
    </location>
</feature>
<dbReference type="Pfam" id="PF13445">
    <property type="entry name" value="zf-RING_UBOX"/>
    <property type="match status" value="1"/>
</dbReference>
<evidence type="ECO:0000256" key="1">
    <source>
        <dbReference type="ARBA" id="ARBA00000900"/>
    </source>
</evidence>
<dbReference type="InterPro" id="IPR027417">
    <property type="entry name" value="P-loop_NTPase"/>
</dbReference>
<feature type="domain" description="RZ-type" evidence="26">
    <location>
        <begin position="2471"/>
        <end position="2544"/>
    </location>
</feature>
<dbReference type="GO" id="GO:0005524">
    <property type="term" value="F:ATP binding"/>
    <property type="evidence" value="ECO:0007669"/>
    <property type="project" value="UniProtKB-KW"/>
</dbReference>
<feature type="region of interest" description="Disordered" evidence="24">
    <location>
        <begin position="3451"/>
        <end position="3473"/>
    </location>
</feature>
<dbReference type="GO" id="GO:2000051">
    <property type="term" value="P:negative regulation of non-canonical Wnt signaling pathway"/>
    <property type="evidence" value="ECO:0007669"/>
    <property type="project" value="TreeGrafter"/>
</dbReference>
<evidence type="ECO:0000256" key="6">
    <source>
        <dbReference type="ARBA" id="ARBA00012483"/>
    </source>
</evidence>
<dbReference type="InterPro" id="IPR017907">
    <property type="entry name" value="Znf_RING_CS"/>
</dbReference>
<evidence type="ECO:0000256" key="15">
    <source>
        <dbReference type="ARBA" id="ARBA00022801"/>
    </source>
</evidence>
<dbReference type="GO" id="GO:0002040">
    <property type="term" value="P:sprouting angiogenesis"/>
    <property type="evidence" value="ECO:0007669"/>
    <property type="project" value="TreeGrafter"/>
</dbReference>
<dbReference type="Pfam" id="PF20173">
    <property type="entry name" value="ZnF_RZ-type"/>
    <property type="match status" value="1"/>
</dbReference>
<dbReference type="InterPro" id="IPR031248">
    <property type="entry name" value="RNF213"/>
</dbReference>
<evidence type="ECO:0000256" key="23">
    <source>
        <dbReference type="SAM" id="Coils"/>
    </source>
</evidence>
<comment type="catalytic activity">
    <reaction evidence="21">
        <text>ATP + H2O = ADP + phosphate + H(+)</text>
        <dbReference type="Rhea" id="RHEA:13065"/>
        <dbReference type="ChEBI" id="CHEBI:15377"/>
        <dbReference type="ChEBI" id="CHEBI:15378"/>
        <dbReference type="ChEBI" id="CHEBI:30616"/>
        <dbReference type="ChEBI" id="CHEBI:43474"/>
        <dbReference type="ChEBI" id="CHEBI:456216"/>
    </reaction>
    <physiologicalReaction direction="left-to-right" evidence="21">
        <dbReference type="Rhea" id="RHEA:13066"/>
    </physiologicalReaction>
</comment>
<feature type="domain" description="RING-type" evidence="25">
    <location>
        <begin position="2001"/>
        <end position="2040"/>
    </location>
</feature>
<feature type="compositionally biased region" description="Polar residues" evidence="24">
    <location>
        <begin position="3282"/>
        <end position="3297"/>
    </location>
</feature>
<dbReference type="PANTHER" id="PTHR22605:SF21">
    <property type="entry name" value="E3 UBIQUITIN-PROTEIN LIGASE RNF213-BETA"/>
    <property type="match status" value="1"/>
</dbReference>
<reference evidence="27" key="2">
    <citation type="submission" date="2016-06" db="EMBL/GenBank/DDBJ databases">
        <title>The genome of a short-lived fish provides insights into sex chromosome evolution and the genetic control of aging.</title>
        <authorList>
            <person name="Reichwald K."/>
            <person name="Felder M."/>
            <person name="Petzold A."/>
            <person name="Koch P."/>
            <person name="Groth M."/>
            <person name="Platzer M."/>
        </authorList>
    </citation>
    <scope>NUCLEOTIDE SEQUENCE</scope>
    <source>
        <tissue evidence="27">Brain</tissue>
    </source>
</reference>
<keyword evidence="17" id="KW-0067">ATP-binding</keyword>
<comment type="catalytic activity">
    <reaction evidence="1">
        <text>S-ubiquitinyl-[E2 ubiquitin-conjugating enzyme]-L-cysteine + [acceptor protein]-L-lysine = [E2 ubiquitin-conjugating enzyme]-L-cysteine + N(6)-ubiquitinyl-[acceptor protein]-L-lysine.</text>
        <dbReference type="EC" id="2.3.2.27"/>
    </reaction>
</comment>
<accession>A0A1A8ARD1</accession>
<dbReference type="InterPro" id="IPR003593">
    <property type="entry name" value="AAA+_ATPase"/>
</dbReference>
<dbReference type="GO" id="GO:0002376">
    <property type="term" value="P:immune system process"/>
    <property type="evidence" value="ECO:0007669"/>
    <property type="project" value="UniProtKB-KW"/>
</dbReference>
<evidence type="ECO:0000256" key="2">
    <source>
        <dbReference type="ARBA" id="ARBA00004502"/>
    </source>
</evidence>
<feature type="region of interest" description="Disordered" evidence="24">
    <location>
        <begin position="3498"/>
        <end position="3556"/>
    </location>
</feature>
<keyword evidence="8" id="KW-0037">Angiogenesis</keyword>
<dbReference type="CDD" id="cd16449">
    <property type="entry name" value="RING-HC"/>
    <property type="match status" value="1"/>
</dbReference>
<feature type="coiled-coil region" evidence="23">
    <location>
        <begin position="4031"/>
        <end position="4172"/>
    </location>
</feature>
<feature type="region of interest" description="Disordered" evidence="24">
    <location>
        <begin position="3367"/>
        <end position="3409"/>
    </location>
</feature>